<dbReference type="KEGG" id="rhl:LPU83_2631"/>
<keyword evidence="2" id="KW-1185">Reference proteome</keyword>
<proteinExistence type="predicted"/>
<organism evidence="1 2">
    <name type="scientific">Rhizobium favelukesii</name>
    <dbReference type="NCBI Taxonomy" id="348824"/>
    <lineage>
        <taxon>Bacteria</taxon>
        <taxon>Pseudomonadati</taxon>
        <taxon>Pseudomonadota</taxon>
        <taxon>Alphaproteobacteria</taxon>
        <taxon>Hyphomicrobiales</taxon>
        <taxon>Rhizobiaceae</taxon>
        <taxon>Rhizobium/Agrobacterium group</taxon>
        <taxon>Rhizobium</taxon>
    </lineage>
</organism>
<sequence>MTALLHAGSRTKFYKTADGFRTEWQKMMNEDAFRRFREE</sequence>
<dbReference type="Proteomes" id="UP000019443">
    <property type="component" value="Chromosome"/>
</dbReference>
<evidence type="ECO:0000313" key="1">
    <source>
        <dbReference type="EMBL" id="CDM58284.1"/>
    </source>
</evidence>
<protein>
    <submittedName>
        <fullName evidence="1">Uncharacterized protein</fullName>
    </submittedName>
</protein>
<name>W6RBQ1_9HYPH</name>
<gene>
    <name evidence="1" type="ORF">LPU83_2631</name>
</gene>
<dbReference type="PATRIC" id="fig|348824.6.peg.2839"/>
<dbReference type="EMBL" id="HG916852">
    <property type="protein sequence ID" value="CDM58284.1"/>
    <property type="molecule type" value="Genomic_DNA"/>
</dbReference>
<accession>W6RBQ1</accession>
<dbReference type="HOGENOM" id="CLU_3315946_0_0_5"/>
<evidence type="ECO:0000313" key="2">
    <source>
        <dbReference type="Proteomes" id="UP000019443"/>
    </source>
</evidence>
<reference evidence="1" key="1">
    <citation type="submission" date="2013-11" db="EMBL/GenBank/DDBJ databases">
        <title>Draft genome sequence of the broad-host-range Rhizobium sp. LPU83 strain, a member of the low-genetic diversity Oregon-like Rhizobium sp. group.</title>
        <authorList>
            <person name="Wibberg D."/>
            <person name="Puehler A."/>
            <person name="Schlueter A."/>
        </authorList>
    </citation>
    <scope>NUCLEOTIDE SEQUENCE [LARGE SCALE GENOMIC DNA]</scope>
    <source>
        <strain evidence="1">LPU83</strain>
    </source>
</reference>
<dbReference type="AlphaFoldDB" id="W6RBQ1"/>